<evidence type="ECO:0000256" key="7">
    <source>
        <dbReference type="ARBA" id="ARBA00044504"/>
    </source>
</evidence>
<feature type="transmembrane region" description="Helical" evidence="8">
    <location>
        <begin position="549"/>
        <end position="570"/>
    </location>
</feature>
<feature type="transmembrane region" description="Helical" evidence="8">
    <location>
        <begin position="393"/>
        <end position="415"/>
    </location>
</feature>
<feature type="transmembrane region" description="Helical" evidence="8">
    <location>
        <begin position="518"/>
        <end position="543"/>
    </location>
</feature>
<dbReference type="InterPro" id="IPR009716">
    <property type="entry name" value="Ferroportin-1"/>
</dbReference>
<comment type="caution">
    <text evidence="8">Lacks conserved residue(s) required for the propagation of feature annotation.</text>
</comment>
<dbReference type="AlphaFoldDB" id="A0A2G9GK19"/>
<comment type="function">
    <text evidence="8">May be involved in iron transport and iron homeostasis.</text>
</comment>
<dbReference type="OrthoDB" id="648861at2759"/>
<proteinExistence type="inferred from homology"/>
<dbReference type="PANTHER" id="PTHR11660:SF53">
    <property type="entry name" value="SOLUTE CARRIER FAMILY 40 MEMBER 3, CHLOROPLASTIC"/>
    <property type="match status" value="1"/>
</dbReference>
<comment type="similarity">
    <text evidence="2 8">Belongs to the ferroportin (FP) (TC 2.A.100) family. SLC40A subfamily.</text>
</comment>
<feature type="transmembrane region" description="Helical" evidence="8">
    <location>
        <begin position="421"/>
        <end position="442"/>
    </location>
</feature>
<evidence type="ECO:0000256" key="1">
    <source>
        <dbReference type="ARBA" id="ARBA00004141"/>
    </source>
</evidence>
<protein>
    <recommendedName>
        <fullName evidence="8">Solute carrier family 40 member</fullName>
    </recommendedName>
</protein>
<evidence type="ECO:0000313" key="9">
    <source>
        <dbReference type="EMBL" id="PIN05623.1"/>
    </source>
</evidence>
<evidence type="ECO:0000256" key="2">
    <source>
        <dbReference type="ARBA" id="ARBA00006279"/>
    </source>
</evidence>
<accession>A0A2G9GK19</accession>
<evidence type="ECO:0000313" key="10">
    <source>
        <dbReference type="Proteomes" id="UP000231279"/>
    </source>
</evidence>
<gene>
    <name evidence="9" type="ORF">CDL12_21835</name>
</gene>
<sequence length="589" mass="62506">MVMGVVVIGNGQSSPRLLSICRPHARATSSSRLTKLPRRWLNPHFAPLRLGIFSLRCSLSNTDVGNSVAANEVHDDITSLDSNCSVPIVHLMSDSLETEGLNLLVGVTDIDTILTALPVLSEEEQNAIAATPAHPSGLYALYASCLAGNLVEQLWNFAWPAAIALIHPSLLPVAFMSFCAKLAVIAGGPLVGKLMDHFPRVPAYNCLTIVQVAAQLLSVGMIIHAHTVQPPSVSSVLVQPWFAVLVIALAVERLSGLALGVAMERDWVVLLAGANRPVALAQANAVLSRIDLICEIAGASLFGVFLSKYEPVTCLKLAASLMIRSLPVVVVLTWLTNKLSAGVLDRAKCPQAGCRCLSAGSILHTGNILARSIEAIKHGWLEYIQQPVLPASLAYVLLYFNVVLAPGGLMTAFLTQHGLDPSIIGGFSGLCAFMGVAATFVSAKMVERLGILKAGAAGLIFHASLLTIAVAVYWSGALSQKIPLVFFLCLIVLSRLGHMSYDVVGAQILQTGIPASKANLIGVTEVSFASLAESVMLGVAIIANDVSHFGFLAMLSLLSVVGAACLYCRWLKNPTEIQRSLFSLEPRFS</sequence>
<keyword evidence="5 8" id="KW-1133">Transmembrane helix</keyword>
<dbReference type="GO" id="GO:0016020">
    <property type="term" value="C:membrane"/>
    <property type="evidence" value="ECO:0007669"/>
    <property type="project" value="UniProtKB-SubCell"/>
</dbReference>
<reference evidence="10" key="1">
    <citation type="journal article" date="2018" name="Gigascience">
        <title>Genome assembly of the Pink Ipe (Handroanthus impetiginosus, Bignoniaceae), a highly valued, ecologically keystone Neotropical timber forest tree.</title>
        <authorList>
            <person name="Silva-Junior O.B."/>
            <person name="Grattapaglia D."/>
            <person name="Novaes E."/>
            <person name="Collevatti R.G."/>
        </authorList>
    </citation>
    <scope>NUCLEOTIDE SEQUENCE [LARGE SCALE GENOMIC DNA]</scope>
    <source>
        <strain evidence="10">cv. UFG-1</strain>
    </source>
</reference>
<feature type="transmembrane region" description="Helical" evidence="8">
    <location>
        <begin position="238"/>
        <end position="262"/>
    </location>
</feature>
<dbReference type="GO" id="GO:0005381">
    <property type="term" value="F:iron ion transmembrane transporter activity"/>
    <property type="evidence" value="ECO:0007669"/>
    <property type="project" value="UniProtKB-UniRule"/>
</dbReference>
<evidence type="ECO:0000256" key="8">
    <source>
        <dbReference type="RuleBase" id="RU365065"/>
    </source>
</evidence>
<keyword evidence="6 8" id="KW-0472">Membrane</keyword>
<evidence type="ECO:0000256" key="4">
    <source>
        <dbReference type="ARBA" id="ARBA00022692"/>
    </source>
</evidence>
<feature type="transmembrane region" description="Helical" evidence="8">
    <location>
        <begin position="454"/>
        <end position="474"/>
    </location>
</feature>
<dbReference type="CDD" id="cd17480">
    <property type="entry name" value="MFS_SLC40A1_like"/>
    <property type="match status" value="1"/>
</dbReference>
<dbReference type="PANTHER" id="PTHR11660">
    <property type="entry name" value="SOLUTE CARRIER FAMILY 40 MEMBER"/>
    <property type="match status" value="1"/>
</dbReference>
<name>A0A2G9GK19_9LAMI</name>
<keyword evidence="10" id="KW-1185">Reference proteome</keyword>
<keyword evidence="3 8" id="KW-0813">Transport</keyword>
<comment type="caution">
    <text evidence="9">The sequence shown here is derived from an EMBL/GenBank/DDBJ whole genome shotgun (WGS) entry which is preliminary data.</text>
</comment>
<keyword evidence="8" id="KW-0406">Ion transport</keyword>
<comment type="subcellular location">
    <subcellularLocation>
        <location evidence="1 8">Membrane</location>
        <topology evidence="1 8">Multi-pass membrane protein</topology>
    </subcellularLocation>
</comment>
<dbReference type="InterPro" id="IPR036259">
    <property type="entry name" value="MFS_trans_sf"/>
</dbReference>
<dbReference type="STRING" id="429701.A0A2G9GK19"/>
<evidence type="ECO:0000256" key="3">
    <source>
        <dbReference type="ARBA" id="ARBA00022448"/>
    </source>
</evidence>
<feature type="transmembrane region" description="Helical" evidence="8">
    <location>
        <begin position="170"/>
        <end position="191"/>
    </location>
</feature>
<dbReference type="Pfam" id="PF06963">
    <property type="entry name" value="FPN1"/>
    <property type="match status" value="1"/>
</dbReference>
<feature type="transmembrane region" description="Helical" evidence="8">
    <location>
        <begin position="480"/>
        <end position="497"/>
    </location>
</feature>
<organism evidence="9 10">
    <name type="scientific">Handroanthus impetiginosus</name>
    <dbReference type="NCBI Taxonomy" id="429701"/>
    <lineage>
        <taxon>Eukaryota</taxon>
        <taxon>Viridiplantae</taxon>
        <taxon>Streptophyta</taxon>
        <taxon>Embryophyta</taxon>
        <taxon>Tracheophyta</taxon>
        <taxon>Spermatophyta</taxon>
        <taxon>Magnoliopsida</taxon>
        <taxon>eudicotyledons</taxon>
        <taxon>Gunneridae</taxon>
        <taxon>Pentapetalae</taxon>
        <taxon>asterids</taxon>
        <taxon>lamiids</taxon>
        <taxon>Lamiales</taxon>
        <taxon>Bignoniaceae</taxon>
        <taxon>Crescentiina</taxon>
        <taxon>Tabebuia alliance</taxon>
        <taxon>Handroanthus</taxon>
    </lineage>
</organism>
<evidence type="ECO:0000256" key="5">
    <source>
        <dbReference type="ARBA" id="ARBA00022989"/>
    </source>
</evidence>
<dbReference type="SUPFAM" id="SSF103473">
    <property type="entry name" value="MFS general substrate transporter"/>
    <property type="match status" value="1"/>
</dbReference>
<comment type="similarity">
    <text evidence="7">Belongs to the major facilitator superfamily. Phosphate:H(+) symporter (TC 2.A.1.9) family.</text>
</comment>
<feature type="transmembrane region" description="Helical" evidence="8">
    <location>
        <begin position="203"/>
        <end position="226"/>
    </location>
</feature>
<keyword evidence="4 8" id="KW-0812">Transmembrane</keyword>
<dbReference type="EMBL" id="NKXS01004696">
    <property type="protein sequence ID" value="PIN05623.1"/>
    <property type="molecule type" value="Genomic_DNA"/>
</dbReference>
<evidence type="ECO:0000256" key="6">
    <source>
        <dbReference type="ARBA" id="ARBA00023136"/>
    </source>
</evidence>
<dbReference type="Proteomes" id="UP000231279">
    <property type="component" value="Unassembled WGS sequence"/>
</dbReference>